<organism evidence="3 4">
    <name type="scientific">Hirsutella rhossiliensis</name>
    <dbReference type="NCBI Taxonomy" id="111463"/>
    <lineage>
        <taxon>Eukaryota</taxon>
        <taxon>Fungi</taxon>
        <taxon>Dikarya</taxon>
        <taxon>Ascomycota</taxon>
        <taxon>Pezizomycotina</taxon>
        <taxon>Sordariomycetes</taxon>
        <taxon>Hypocreomycetidae</taxon>
        <taxon>Hypocreales</taxon>
        <taxon>Ophiocordycipitaceae</taxon>
        <taxon>Hirsutella</taxon>
    </lineage>
</organism>
<dbReference type="Pfam" id="PF15963">
    <property type="entry name" value="Myb_DNA-bind_7"/>
    <property type="match status" value="1"/>
</dbReference>
<evidence type="ECO:0000313" key="3">
    <source>
        <dbReference type="EMBL" id="KAH0962999.1"/>
    </source>
</evidence>
<evidence type="ECO:0000313" key="4">
    <source>
        <dbReference type="Proteomes" id="UP000824596"/>
    </source>
</evidence>
<evidence type="ECO:0000256" key="1">
    <source>
        <dbReference type="SAM" id="MobiDB-lite"/>
    </source>
</evidence>
<evidence type="ECO:0000259" key="2">
    <source>
        <dbReference type="SMART" id="SM00717"/>
    </source>
</evidence>
<feature type="region of interest" description="Disordered" evidence="1">
    <location>
        <begin position="467"/>
        <end position="508"/>
    </location>
</feature>
<dbReference type="InterPro" id="IPR001005">
    <property type="entry name" value="SANT/Myb"/>
</dbReference>
<dbReference type="AlphaFoldDB" id="A0A9P8MZ53"/>
<comment type="caution">
    <text evidence="3">The sequence shown here is derived from an EMBL/GenBank/DDBJ whole genome shotgun (WGS) entry which is preliminary data.</text>
</comment>
<feature type="compositionally biased region" description="Low complexity" evidence="1">
    <location>
        <begin position="130"/>
        <end position="147"/>
    </location>
</feature>
<dbReference type="Proteomes" id="UP000824596">
    <property type="component" value="Unassembled WGS sequence"/>
</dbReference>
<protein>
    <submittedName>
        <fullName evidence="3">Myb DNA-binding like domain-containing protein</fullName>
    </submittedName>
</protein>
<dbReference type="GO" id="GO:0001156">
    <property type="term" value="F:TFIIIC-class transcription factor complex binding"/>
    <property type="evidence" value="ECO:0007669"/>
    <property type="project" value="TreeGrafter"/>
</dbReference>
<dbReference type="SMART" id="SM00717">
    <property type="entry name" value="SANT"/>
    <property type="match status" value="1"/>
</dbReference>
<proteinExistence type="predicted"/>
<dbReference type="PANTHER" id="PTHR22929:SF0">
    <property type="entry name" value="TRANSCRIPTION FACTOR TFIIIB COMPONENT B'' HOMOLOG"/>
    <property type="match status" value="1"/>
</dbReference>
<dbReference type="RefSeq" id="XP_044720512.1">
    <property type="nucleotide sequence ID" value="XM_044863980.1"/>
</dbReference>
<keyword evidence="4" id="KW-1185">Reference proteome</keyword>
<feature type="compositionally biased region" description="Polar residues" evidence="1">
    <location>
        <begin position="118"/>
        <end position="129"/>
    </location>
</feature>
<feature type="region of interest" description="Disordered" evidence="1">
    <location>
        <begin position="1"/>
        <end position="294"/>
    </location>
</feature>
<dbReference type="GeneID" id="68354638"/>
<dbReference type="InterPro" id="IPR009057">
    <property type="entry name" value="Homeodomain-like_sf"/>
</dbReference>
<dbReference type="PANTHER" id="PTHR22929">
    <property type="entry name" value="RNA POLYMERASE III TRANSCRIPTION INITIATION FACTOR B"/>
    <property type="match status" value="1"/>
</dbReference>
<gene>
    <name evidence="3" type="ORF">HRG_05509</name>
</gene>
<feature type="compositionally biased region" description="Basic residues" evidence="1">
    <location>
        <begin position="481"/>
        <end position="492"/>
    </location>
</feature>
<dbReference type="GO" id="GO:0070898">
    <property type="term" value="P:RNA polymerase III preinitiation complex assembly"/>
    <property type="evidence" value="ECO:0007669"/>
    <property type="project" value="TreeGrafter"/>
</dbReference>
<dbReference type="GO" id="GO:0000126">
    <property type="term" value="C:transcription factor TFIIIB complex"/>
    <property type="evidence" value="ECO:0007669"/>
    <property type="project" value="TreeGrafter"/>
</dbReference>
<dbReference type="CDD" id="cd00167">
    <property type="entry name" value="SANT"/>
    <property type="match status" value="1"/>
</dbReference>
<dbReference type="GO" id="GO:0003677">
    <property type="term" value="F:DNA binding"/>
    <property type="evidence" value="ECO:0007669"/>
    <property type="project" value="UniProtKB-KW"/>
</dbReference>
<feature type="compositionally biased region" description="Low complexity" evidence="1">
    <location>
        <begin position="279"/>
        <end position="289"/>
    </location>
</feature>
<dbReference type="EMBL" id="JAIZPD010000005">
    <property type="protein sequence ID" value="KAH0962999.1"/>
    <property type="molecule type" value="Genomic_DNA"/>
</dbReference>
<keyword evidence="3" id="KW-0238">DNA-binding</keyword>
<name>A0A9P8MZ53_9HYPO</name>
<feature type="compositionally biased region" description="Polar residues" evidence="1">
    <location>
        <begin position="51"/>
        <end position="73"/>
    </location>
</feature>
<sequence>MSSMFKKKGGLAFKPKIPTTRPRPVNAPSVPAPKNVESQPSIDSPIDTALNDASTASEPVQSSVTPPSESQIAADTPNQSSPPPPPSTQTTTEKQALSDVPSETGLLPLGSPAPATDDASSIVNTSSDNASASAPPAVSSAPEPVAKPAKRKNKRAAATQESKDGEETIKPPPRRQRKKASKQEGNATPRPRTRKRKDDNSNDEDAAEKKKPRKGRSPTPEDAENQVVDLQQLRMADLTKDLRIGKKFSRHDELRDRERKARIKAKLSKDGDQVDDEASGSASPAPAKPDGQANVPFRIVDGQIVLDQSSLFMDRHARAAAAQAGSNMETIEENDFTRLITSSSFATSSKLKGPNVWTDEETELFYRGLRMFGTEFEMISKMFPGKQRRHVKLKFNREERHNPKRIDSALIGEKTIKLDIDEYRAFTGIEFEPVEAIEAEQRKIQEAYEQERQRVADEQAEIMRKKREELFADDGDENAPGKKRKGGKKRGKQAVAYGLNGEPITQDA</sequence>
<reference evidence="3" key="1">
    <citation type="submission" date="2021-09" db="EMBL/GenBank/DDBJ databases">
        <title>A high-quality genome of the endoparasitic fungus Hirsutella rhossiliensis with a comparison of Hirsutella genomes reveals transposable elements contributing to genome size variation.</title>
        <authorList>
            <person name="Lin R."/>
            <person name="Jiao Y."/>
            <person name="Sun X."/>
            <person name="Ling J."/>
            <person name="Xie B."/>
            <person name="Cheng X."/>
        </authorList>
    </citation>
    <scope>NUCLEOTIDE SEQUENCE</scope>
    <source>
        <strain evidence="3">HR02</strain>
    </source>
</reference>
<dbReference type="InterPro" id="IPR039467">
    <property type="entry name" value="TFIIIB_B''_Myb"/>
</dbReference>
<accession>A0A9P8MZ53</accession>
<feature type="domain" description="Myb-like" evidence="2">
    <location>
        <begin position="353"/>
        <end position="401"/>
    </location>
</feature>
<dbReference type="OrthoDB" id="272624at2759"/>
<dbReference type="Gene3D" id="1.10.10.60">
    <property type="entry name" value="Homeodomain-like"/>
    <property type="match status" value="1"/>
</dbReference>
<dbReference type="SUPFAM" id="SSF46689">
    <property type="entry name" value="Homeodomain-like"/>
    <property type="match status" value="1"/>
</dbReference>
<feature type="compositionally biased region" description="Basic and acidic residues" evidence="1">
    <location>
        <begin position="237"/>
        <end position="259"/>
    </location>
</feature>